<dbReference type="GO" id="GO:0005789">
    <property type="term" value="C:endoplasmic reticulum membrane"/>
    <property type="evidence" value="ECO:0007669"/>
    <property type="project" value="TreeGrafter"/>
</dbReference>
<dbReference type="GO" id="GO:0042761">
    <property type="term" value="P:very long-chain fatty acid biosynthetic process"/>
    <property type="evidence" value="ECO:0007669"/>
    <property type="project" value="TreeGrafter"/>
</dbReference>
<name>A0A8K0MHR2_9ROSA</name>
<feature type="compositionally biased region" description="Polar residues" evidence="10">
    <location>
        <begin position="275"/>
        <end position="291"/>
    </location>
</feature>
<feature type="region of interest" description="Disordered" evidence="10">
    <location>
        <begin position="275"/>
        <end position="305"/>
    </location>
</feature>
<evidence type="ECO:0000256" key="9">
    <source>
        <dbReference type="ARBA" id="ARBA00023160"/>
    </source>
</evidence>
<reference evidence="12" key="1">
    <citation type="submission" date="2020-03" db="EMBL/GenBank/DDBJ databases">
        <title>A high-quality chromosome-level genome assembly of a woody plant with both climbing and erect habits, Rhamnella rubrinervis.</title>
        <authorList>
            <person name="Lu Z."/>
            <person name="Yang Y."/>
            <person name="Zhu X."/>
            <person name="Sun Y."/>
        </authorList>
    </citation>
    <scope>NUCLEOTIDE SEQUENCE</scope>
    <source>
        <strain evidence="12">BYM</strain>
        <tissue evidence="12">Leaf</tissue>
    </source>
</reference>
<keyword evidence="4 11" id="KW-0812">Transmembrane</keyword>
<evidence type="ECO:0000256" key="1">
    <source>
        <dbReference type="ARBA" id="ARBA00004141"/>
    </source>
</evidence>
<feature type="transmembrane region" description="Helical" evidence="11">
    <location>
        <begin position="177"/>
        <end position="195"/>
    </location>
</feature>
<feature type="transmembrane region" description="Helical" evidence="11">
    <location>
        <begin position="207"/>
        <end position="231"/>
    </location>
</feature>
<keyword evidence="5" id="KW-0276">Fatty acid metabolism</keyword>
<keyword evidence="2" id="KW-0444">Lipid biosynthesis</keyword>
<keyword evidence="3" id="KW-0808">Transferase</keyword>
<evidence type="ECO:0000256" key="4">
    <source>
        <dbReference type="ARBA" id="ARBA00022692"/>
    </source>
</evidence>
<dbReference type="PANTHER" id="PTHR11157:SF123">
    <property type="entry name" value="F25A4.4"/>
    <property type="match status" value="1"/>
</dbReference>
<evidence type="ECO:0000256" key="3">
    <source>
        <dbReference type="ARBA" id="ARBA00022679"/>
    </source>
</evidence>
<evidence type="ECO:0000256" key="11">
    <source>
        <dbReference type="SAM" id="Phobius"/>
    </source>
</evidence>
<comment type="caution">
    <text evidence="12">The sequence shown here is derived from an EMBL/GenBank/DDBJ whole genome shotgun (WGS) entry which is preliminary data.</text>
</comment>
<dbReference type="AlphaFoldDB" id="A0A8K0MHR2"/>
<dbReference type="Proteomes" id="UP000796880">
    <property type="component" value="Unassembled WGS sequence"/>
</dbReference>
<evidence type="ECO:0000313" key="12">
    <source>
        <dbReference type="EMBL" id="KAF3446272.1"/>
    </source>
</evidence>
<keyword evidence="7" id="KW-0443">Lipid metabolism</keyword>
<dbReference type="GO" id="GO:0034626">
    <property type="term" value="P:fatty acid elongation, polyunsaturated fatty acid"/>
    <property type="evidence" value="ECO:0007669"/>
    <property type="project" value="TreeGrafter"/>
</dbReference>
<dbReference type="GO" id="GO:0019367">
    <property type="term" value="P:fatty acid elongation, saturated fatty acid"/>
    <property type="evidence" value="ECO:0007669"/>
    <property type="project" value="TreeGrafter"/>
</dbReference>
<keyword evidence="9" id="KW-0275">Fatty acid biosynthesis</keyword>
<dbReference type="GO" id="GO:0030148">
    <property type="term" value="P:sphingolipid biosynthetic process"/>
    <property type="evidence" value="ECO:0007669"/>
    <property type="project" value="TreeGrafter"/>
</dbReference>
<feature type="transmembrane region" description="Helical" evidence="11">
    <location>
        <begin position="243"/>
        <end position="261"/>
    </location>
</feature>
<evidence type="ECO:0000256" key="6">
    <source>
        <dbReference type="ARBA" id="ARBA00022989"/>
    </source>
</evidence>
<keyword evidence="8 11" id="KW-0472">Membrane</keyword>
<evidence type="ECO:0000256" key="10">
    <source>
        <dbReference type="SAM" id="MobiDB-lite"/>
    </source>
</evidence>
<proteinExistence type="predicted"/>
<evidence type="ECO:0000313" key="13">
    <source>
        <dbReference type="Proteomes" id="UP000796880"/>
    </source>
</evidence>
<keyword evidence="6 11" id="KW-1133">Transmembrane helix</keyword>
<feature type="transmembrane region" description="Helical" evidence="11">
    <location>
        <begin position="66"/>
        <end position="91"/>
    </location>
</feature>
<evidence type="ECO:0000256" key="7">
    <source>
        <dbReference type="ARBA" id="ARBA00023098"/>
    </source>
</evidence>
<evidence type="ECO:0000256" key="8">
    <source>
        <dbReference type="ARBA" id="ARBA00023136"/>
    </source>
</evidence>
<dbReference type="GO" id="GO:0034625">
    <property type="term" value="P:fatty acid elongation, monounsaturated fatty acid"/>
    <property type="evidence" value="ECO:0007669"/>
    <property type="project" value="TreeGrafter"/>
</dbReference>
<accession>A0A8K0MHR2</accession>
<protein>
    <recommendedName>
        <fullName evidence="14">Elongation of fatty acids protein 3-like</fullName>
    </recommendedName>
</protein>
<organism evidence="12 13">
    <name type="scientific">Rhamnella rubrinervis</name>
    <dbReference type="NCBI Taxonomy" id="2594499"/>
    <lineage>
        <taxon>Eukaryota</taxon>
        <taxon>Viridiplantae</taxon>
        <taxon>Streptophyta</taxon>
        <taxon>Embryophyta</taxon>
        <taxon>Tracheophyta</taxon>
        <taxon>Spermatophyta</taxon>
        <taxon>Magnoliopsida</taxon>
        <taxon>eudicotyledons</taxon>
        <taxon>Gunneridae</taxon>
        <taxon>Pentapetalae</taxon>
        <taxon>rosids</taxon>
        <taxon>fabids</taxon>
        <taxon>Rosales</taxon>
        <taxon>Rhamnaceae</taxon>
        <taxon>rhamnoid group</taxon>
        <taxon>Rhamneae</taxon>
        <taxon>Rhamnella</taxon>
    </lineage>
</organism>
<dbReference type="InterPro" id="IPR002076">
    <property type="entry name" value="ELO_fam"/>
</dbReference>
<dbReference type="PANTHER" id="PTHR11157">
    <property type="entry name" value="FATTY ACID ACYL TRANSFERASE-RELATED"/>
    <property type="match status" value="1"/>
</dbReference>
<evidence type="ECO:0008006" key="14">
    <source>
        <dbReference type="Google" id="ProtNLM"/>
    </source>
</evidence>
<comment type="subcellular location">
    <subcellularLocation>
        <location evidence="1">Membrane</location>
        <topology evidence="1">Multi-pass membrane protein</topology>
    </subcellularLocation>
</comment>
<evidence type="ECO:0000256" key="5">
    <source>
        <dbReference type="ARBA" id="ARBA00022832"/>
    </source>
</evidence>
<dbReference type="EMBL" id="VOIH02000005">
    <property type="protein sequence ID" value="KAF3446272.1"/>
    <property type="molecule type" value="Genomic_DNA"/>
</dbReference>
<evidence type="ECO:0000256" key="2">
    <source>
        <dbReference type="ARBA" id="ARBA00022516"/>
    </source>
</evidence>
<feature type="transmembrane region" description="Helical" evidence="11">
    <location>
        <begin position="30"/>
        <end position="54"/>
    </location>
</feature>
<dbReference type="OrthoDB" id="434092at2759"/>
<dbReference type="GO" id="GO:0009922">
    <property type="term" value="F:fatty acid elongase activity"/>
    <property type="evidence" value="ECO:0007669"/>
    <property type="project" value="InterPro"/>
</dbReference>
<feature type="transmembrane region" description="Helical" evidence="11">
    <location>
        <begin position="152"/>
        <end position="171"/>
    </location>
</feature>
<gene>
    <name evidence="12" type="ORF">FNV43_RR11451</name>
</gene>
<dbReference type="Pfam" id="PF01151">
    <property type="entry name" value="ELO"/>
    <property type="match status" value="1"/>
</dbReference>
<keyword evidence="13" id="KW-1185">Reference proteome</keyword>
<sequence>MTQNISYWLSEHPIILNFRWSQTQSWGSTWYFLFSAIASYVVAATTIHLFLTIIRRNSRPVPLGPIPAIYSLAMAIISAVNFVGILLSAAAEIRDTRWFWSRTKTTPFQWLLCFPIGTRPSGRVFFWSYIFYLSRFLHLFRTFITIFGRRKLTFFHLLNQCVLTITPFLWLEFSQSFQVLGIIFTTLLNAVVYGYRLCTAIGLSDAGFPFVLSCEVVLMGFNFISHIGVLLLHFLKGGGCNGIGAWTCNSVLNGIVLLLFLNSHVRVHFTKTTSSKVGEQADESGSSSGSDQTHEQIPGSKEKHT</sequence>